<feature type="compositionally biased region" description="Basic and acidic residues" evidence="2">
    <location>
        <begin position="187"/>
        <end position="196"/>
    </location>
</feature>
<feature type="compositionally biased region" description="Basic and acidic residues" evidence="2">
    <location>
        <begin position="664"/>
        <end position="678"/>
    </location>
</feature>
<reference evidence="4 5" key="1">
    <citation type="submission" date="2016-07" db="EMBL/GenBank/DDBJ databases">
        <title>Pervasive Adenine N6-methylation of Active Genes in Fungi.</title>
        <authorList>
            <consortium name="DOE Joint Genome Institute"/>
            <person name="Mondo S.J."/>
            <person name="Dannebaum R.O."/>
            <person name="Kuo R.C."/>
            <person name="Labutti K."/>
            <person name="Haridas S."/>
            <person name="Kuo A."/>
            <person name="Salamov A."/>
            <person name="Ahrendt S.R."/>
            <person name="Lipzen A."/>
            <person name="Sullivan W."/>
            <person name="Andreopoulos W.B."/>
            <person name="Clum A."/>
            <person name="Lindquist E."/>
            <person name="Daum C."/>
            <person name="Ramamoorthy G.K."/>
            <person name="Gryganskyi A."/>
            <person name="Culley D."/>
            <person name="Magnuson J.K."/>
            <person name="James T.Y."/>
            <person name="O'Malley M.A."/>
            <person name="Stajich J.E."/>
            <person name="Spatafora J.W."/>
            <person name="Visel A."/>
            <person name="Grigoriev I.V."/>
        </authorList>
    </citation>
    <scope>NUCLEOTIDE SEQUENCE [LARGE SCALE GENOMIC DNA]</scope>
    <source>
        <strain evidence="4 5">62-1032</strain>
    </source>
</reference>
<comment type="caution">
    <text evidence="4">The sequence shown here is derived from an EMBL/GenBank/DDBJ whole genome shotgun (WGS) entry which is preliminary data.</text>
</comment>
<evidence type="ECO:0000256" key="1">
    <source>
        <dbReference type="ARBA" id="ARBA00022737"/>
    </source>
</evidence>
<dbReference type="PROSITE" id="PS01159">
    <property type="entry name" value="WW_DOMAIN_1"/>
    <property type="match status" value="1"/>
</dbReference>
<feature type="compositionally biased region" description="Acidic residues" evidence="2">
    <location>
        <begin position="683"/>
        <end position="694"/>
    </location>
</feature>
<dbReference type="FunCoup" id="A0A1Y2FY60">
    <property type="interactions" value="142"/>
</dbReference>
<dbReference type="PANTHER" id="PTHR15377:SF3">
    <property type="entry name" value="WW DOMAIN-CONTAINING PROTEIN"/>
    <property type="match status" value="1"/>
</dbReference>
<feature type="region of interest" description="Disordered" evidence="2">
    <location>
        <begin position="139"/>
        <end position="277"/>
    </location>
</feature>
<dbReference type="InterPro" id="IPR036020">
    <property type="entry name" value="WW_dom_sf"/>
</dbReference>
<dbReference type="GO" id="GO:0003712">
    <property type="term" value="F:transcription coregulator activity"/>
    <property type="evidence" value="ECO:0007669"/>
    <property type="project" value="TreeGrafter"/>
</dbReference>
<protein>
    <recommendedName>
        <fullName evidence="3">WW domain-containing protein</fullName>
    </recommendedName>
</protein>
<evidence type="ECO:0000313" key="4">
    <source>
        <dbReference type="EMBL" id="ORY88126.1"/>
    </source>
</evidence>
<feature type="compositionally biased region" description="Basic and acidic residues" evidence="2">
    <location>
        <begin position="218"/>
        <end position="243"/>
    </location>
</feature>
<dbReference type="Gene3D" id="1.10.10.440">
    <property type="entry name" value="FF domain"/>
    <property type="match status" value="5"/>
</dbReference>
<proteinExistence type="predicted"/>
<dbReference type="AlphaFoldDB" id="A0A1Y2FY60"/>
<feature type="compositionally biased region" description="Acidic residues" evidence="2">
    <location>
        <begin position="151"/>
        <end position="162"/>
    </location>
</feature>
<dbReference type="SMART" id="SM00441">
    <property type="entry name" value="FF"/>
    <property type="match status" value="4"/>
</dbReference>
<dbReference type="OrthoDB" id="410044at2759"/>
<keyword evidence="1" id="KW-0677">Repeat</keyword>
<feature type="compositionally biased region" description="Polar residues" evidence="2">
    <location>
        <begin position="44"/>
        <end position="53"/>
    </location>
</feature>
<dbReference type="InterPro" id="IPR001202">
    <property type="entry name" value="WW_dom"/>
</dbReference>
<dbReference type="Proteomes" id="UP000193467">
    <property type="component" value="Unassembled WGS sequence"/>
</dbReference>
<dbReference type="InterPro" id="IPR045148">
    <property type="entry name" value="TCRG1-like"/>
</dbReference>
<feature type="region of interest" description="Disordered" evidence="2">
    <location>
        <begin position="664"/>
        <end position="696"/>
    </location>
</feature>
<sequence>MSAPPAGPPGIPPPPPHPGQNFLPPVPPPWTEHRAPAGQPYWFNPQTNVSTYTRPMPPPPPPGFNPQQYAPPMRFNGPPPAAAPAPEKKEKKEKPKEKLPIEGTDWIKVTTNKGNVFYTNKTTKESVWTVPEELKEVLAEMESSKKRKADEEEEEETEEPAQEADTSKIEVEVEGAEGAQPLAAPSTEDKEIIVEPKKKKAKKAKVVREIEELEQDEDWQRQVAEEMAKEVAEAEAKAEEEKAAASAASAAAPADPSALPQRPEGDAATRAPKIDVSDEEGAAMFKAMLAEKDIAPMAPWDMELPKFINDPRYLAVKQLKTRRDLFDEFCKEKIREQRAAKKKAQEAGGGKPDPLAAYRALLLTAVTSTRTHFSDFKRAHAKDPRFRDFGKTEGEKEKVFKGWLRELGERKRAEAEKAELRFVEMLKADREIKEGDQWGEVKTRHVSDPRYSAVNSSSLRESLFKKHVAALASGDASTANGSSAPAAVSKEERAARAAASLKEREEKVRLEKERVARSAQAARGAMGREEGEREWGTLLVDLVRDHDARWDDTLPTLSRDPRFTSSPLPSHEQRRLFDAHLRNLYTKRLNLVEGLFLTNSPTLTTPFTTILPSITENPHVKSLVGTDYDRLESLFDSWSRKRTEKARADFEQMMKESAILEHWGRLQKKEDTEGDKKLAIGQEGEEEEEDDGDDVPTLTEMAKQVDLKAIHAVLKHDKRYLIFDHDPERRNQWIEDYLRNLAAPKSTVHQKE</sequence>
<feature type="domain" description="WW" evidence="3">
    <location>
        <begin position="106"/>
        <end position="133"/>
    </location>
</feature>
<feature type="compositionally biased region" description="Pro residues" evidence="2">
    <location>
        <begin position="1"/>
        <end position="30"/>
    </location>
</feature>
<name>A0A1Y2FY60_9BASI</name>
<feature type="compositionally biased region" description="Basic and acidic residues" evidence="2">
    <location>
        <begin position="139"/>
        <end position="150"/>
    </location>
</feature>
<dbReference type="Pfam" id="PF00397">
    <property type="entry name" value="WW"/>
    <property type="match status" value="1"/>
</dbReference>
<feature type="compositionally biased region" description="Pro residues" evidence="2">
    <location>
        <begin position="55"/>
        <end position="64"/>
    </location>
</feature>
<feature type="compositionally biased region" description="Low complexity" evidence="2">
    <location>
        <begin position="244"/>
        <end position="258"/>
    </location>
</feature>
<dbReference type="InterPro" id="IPR002713">
    <property type="entry name" value="FF_domain"/>
</dbReference>
<organism evidence="4 5">
    <name type="scientific">Leucosporidium creatinivorum</name>
    <dbReference type="NCBI Taxonomy" id="106004"/>
    <lineage>
        <taxon>Eukaryota</taxon>
        <taxon>Fungi</taxon>
        <taxon>Dikarya</taxon>
        <taxon>Basidiomycota</taxon>
        <taxon>Pucciniomycotina</taxon>
        <taxon>Microbotryomycetes</taxon>
        <taxon>Leucosporidiales</taxon>
        <taxon>Leucosporidium</taxon>
    </lineage>
</organism>
<evidence type="ECO:0000313" key="5">
    <source>
        <dbReference type="Proteomes" id="UP000193467"/>
    </source>
</evidence>
<dbReference type="SUPFAM" id="SSF51045">
    <property type="entry name" value="WW domain"/>
    <property type="match status" value="2"/>
</dbReference>
<dbReference type="GO" id="GO:0005634">
    <property type="term" value="C:nucleus"/>
    <property type="evidence" value="ECO:0007669"/>
    <property type="project" value="TreeGrafter"/>
</dbReference>
<dbReference type="PANTHER" id="PTHR15377">
    <property type="entry name" value="TRANSCRIPTION ELONGATION REGULATOR 1"/>
    <property type="match status" value="1"/>
</dbReference>
<dbReference type="CDD" id="cd00201">
    <property type="entry name" value="WW"/>
    <property type="match status" value="2"/>
</dbReference>
<dbReference type="InParanoid" id="A0A1Y2FY60"/>
<dbReference type="InterPro" id="IPR036517">
    <property type="entry name" value="FF_domain_sf"/>
</dbReference>
<feature type="compositionally biased region" description="Basic and acidic residues" evidence="2">
    <location>
        <begin position="86"/>
        <end position="100"/>
    </location>
</feature>
<evidence type="ECO:0000259" key="3">
    <source>
        <dbReference type="PROSITE" id="PS50020"/>
    </source>
</evidence>
<dbReference type="GO" id="GO:0070063">
    <property type="term" value="F:RNA polymerase binding"/>
    <property type="evidence" value="ECO:0007669"/>
    <property type="project" value="InterPro"/>
</dbReference>
<dbReference type="Gene3D" id="2.20.70.10">
    <property type="match status" value="2"/>
</dbReference>
<dbReference type="Pfam" id="PF01846">
    <property type="entry name" value="FF"/>
    <property type="match status" value="4"/>
</dbReference>
<feature type="region of interest" description="Disordered" evidence="2">
    <location>
        <begin position="1"/>
        <end position="105"/>
    </location>
</feature>
<gene>
    <name evidence="4" type="ORF">BCR35DRAFT_289361</name>
</gene>
<dbReference type="SUPFAM" id="SSF81698">
    <property type="entry name" value="FF domain"/>
    <property type="match status" value="4"/>
</dbReference>
<dbReference type="STRING" id="106004.A0A1Y2FY60"/>
<dbReference type="PROSITE" id="PS50020">
    <property type="entry name" value="WW_DOMAIN_2"/>
    <property type="match status" value="2"/>
</dbReference>
<feature type="compositionally biased region" description="Basic and acidic residues" evidence="2">
    <location>
        <begin position="263"/>
        <end position="276"/>
    </location>
</feature>
<dbReference type="SMART" id="SM00456">
    <property type="entry name" value="WW"/>
    <property type="match status" value="2"/>
</dbReference>
<accession>A0A1Y2FY60</accession>
<feature type="domain" description="WW" evidence="3">
    <location>
        <begin position="24"/>
        <end position="57"/>
    </location>
</feature>
<evidence type="ECO:0000256" key="2">
    <source>
        <dbReference type="SAM" id="MobiDB-lite"/>
    </source>
</evidence>
<keyword evidence="5" id="KW-1185">Reference proteome</keyword>
<dbReference type="EMBL" id="MCGR01000012">
    <property type="protein sequence ID" value="ORY88126.1"/>
    <property type="molecule type" value="Genomic_DNA"/>
</dbReference>